<dbReference type="AlphaFoldDB" id="A0A3M7P9U7"/>
<keyword evidence="2" id="KW-1185">Reference proteome</keyword>
<reference evidence="1 2" key="1">
    <citation type="journal article" date="2018" name="Sci. Rep.">
        <title>Genomic signatures of local adaptation to the degree of environmental predictability in rotifers.</title>
        <authorList>
            <person name="Franch-Gras L."/>
            <person name="Hahn C."/>
            <person name="Garcia-Roger E.M."/>
            <person name="Carmona M.J."/>
            <person name="Serra M."/>
            <person name="Gomez A."/>
        </authorList>
    </citation>
    <scope>NUCLEOTIDE SEQUENCE [LARGE SCALE GENOMIC DNA]</scope>
    <source>
        <strain evidence="1">HYR1</strain>
    </source>
</reference>
<protein>
    <submittedName>
        <fullName evidence="1">Uncharacterized protein</fullName>
    </submittedName>
</protein>
<sequence length="60" mass="6711">MKALNNQLYLITDDVQTIKFLNGFTWPKKASLTGITKATPKEKVTFIAIRGVDISINVED</sequence>
<evidence type="ECO:0000313" key="1">
    <source>
        <dbReference type="EMBL" id="RMZ95484.1"/>
    </source>
</evidence>
<comment type="caution">
    <text evidence="1">The sequence shown here is derived from an EMBL/GenBank/DDBJ whole genome shotgun (WGS) entry which is preliminary data.</text>
</comment>
<organism evidence="1 2">
    <name type="scientific">Brachionus plicatilis</name>
    <name type="common">Marine rotifer</name>
    <name type="synonym">Brachionus muelleri</name>
    <dbReference type="NCBI Taxonomy" id="10195"/>
    <lineage>
        <taxon>Eukaryota</taxon>
        <taxon>Metazoa</taxon>
        <taxon>Spiralia</taxon>
        <taxon>Gnathifera</taxon>
        <taxon>Rotifera</taxon>
        <taxon>Eurotatoria</taxon>
        <taxon>Monogononta</taxon>
        <taxon>Pseudotrocha</taxon>
        <taxon>Ploima</taxon>
        <taxon>Brachionidae</taxon>
        <taxon>Brachionus</taxon>
    </lineage>
</organism>
<accession>A0A3M7P9U7</accession>
<dbReference type="EMBL" id="REGN01012400">
    <property type="protein sequence ID" value="RMZ95484.1"/>
    <property type="molecule type" value="Genomic_DNA"/>
</dbReference>
<proteinExistence type="predicted"/>
<evidence type="ECO:0000313" key="2">
    <source>
        <dbReference type="Proteomes" id="UP000276133"/>
    </source>
</evidence>
<name>A0A3M7P9U7_BRAPC</name>
<gene>
    <name evidence="1" type="ORF">BpHYR1_002797</name>
</gene>
<dbReference type="Proteomes" id="UP000276133">
    <property type="component" value="Unassembled WGS sequence"/>
</dbReference>